<feature type="compositionally biased region" description="Low complexity" evidence="1">
    <location>
        <begin position="287"/>
        <end position="324"/>
    </location>
</feature>
<evidence type="ECO:0000313" key="3">
    <source>
        <dbReference type="Proteomes" id="UP000054007"/>
    </source>
</evidence>
<dbReference type="Proteomes" id="UP000054007">
    <property type="component" value="Unassembled WGS sequence"/>
</dbReference>
<dbReference type="AlphaFoldDB" id="A0A0D7ARG4"/>
<name>A0A0D7ARG4_9AGAR</name>
<accession>A0A0D7ARG4</accession>
<feature type="compositionally biased region" description="Basic and acidic residues" evidence="1">
    <location>
        <begin position="339"/>
        <end position="352"/>
    </location>
</feature>
<feature type="region of interest" description="Disordered" evidence="1">
    <location>
        <begin position="172"/>
        <end position="432"/>
    </location>
</feature>
<organism evidence="2 3">
    <name type="scientific">Cylindrobasidium torrendii FP15055 ss-10</name>
    <dbReference type="NCBI Taxonomy" id="1314674"/>
    <lineage>
        <taxon>Eukaryota</taxon>
        <taxon>Fungi</taxon>
        <taxon>Dikarya</taxon>
        <taxon>Basidiomycota</taxon>
        <taxon>Agaricomycotina</taxon>
        <taxon>Agaricomycetes</taxon>
        <taxon>Agaricomycetidae</taxon>
        <taxon>Agaricales</taxon>
        <taxon>Marasmiineae</taxon>
        <taxon>Physalacriaceae</taxon>
        <taxon>Cylindrobasidium</taxon>
    </lineage>
</organism>
<sequence>MLPIQQSASLPAVAPFVTRSRSSFPRVAFWYQSEWTEFENTAQVSKSLERRHVAYFEDENGKRLDINFSKRVRRFFLQCLDVLLEHGIFASTWSQYPPSAKNWLYAGAEGEFIELSYCDSHWKSEKLIRTQHQTWHTTKFKGQHNTKRIREEEANKVIKRVKREEGVAELISMHSRAGPSRLPEVQDDLSEDSGPMDVKDNTPPIVPLASVPQKPRVFASVLAKKKATPRSPASPSQSEPASLPQNLSPLPSLPPSPPPPSVDMFSLPPPPTAPAQTLLVLPPPPTGLISSPLLSPSAPSQSLPLATPSQPSPLASPSQPLPSTVLQPLAEIQPASLPADHRPTPVPEEIKRTTGSRQAEPPAPIFSMPLGQAAVVVGGPTPGPAAPDVPTNKSQGSSLKPKGRGGSRSAGSGATRKDSPVHQPSTTQTAKYVLIVTL</sequence>
<keyword evidence="3" id="KW-1185">Reference proteome</keyword>
<protein>
    <submittedName>
        <fullName evidence="2">Uncharacterized protein</fullName>
    </submittedName>
</protein>
<dbReference type="OrthoDB" id="3235325at2759"/>
<reference evidence="2 3" key="1">
    <citation type="journal article" date="2015" name="Fungal Genet. Biol.">
        <title>Evolution of novel wood decay mechanisms in Agaricales revealed by the genome sequences of Fistulina hepatica and Cylindrobasidium torrendii.</title>
        <authorList>
            <person name="Floudas D."/>
            <person name="Held B.W."/>
            <person name="Riley R."/>
            <person name="Nagy L.G."/>
            <person name="Koehler G."/>
            <person name="Ransdell A.S."/>
            <person name="Younus H."/>
            <person name="Chow J."/>
            <person name="Chiniquy J."/>
            <person name="Lipzen A."/>
            <person name="Tritt A."/>
            <person name="Sun H."/>
            <person name="Haridas S."/>
            <person name="LaButti K."/>
            <person name="Ohm R.A."/>
            <person name="Kues U."/>
            <person name="Blanchette R.A."/>
            <person name="Grigoriev I.V."/>
            <person name="Minto R.E."/>
            <person name="Hibbett D.S."/>
        </authorList>
    </citation>
    <scope>NUCLEOTIDE SEQUENCE [LARGE SCALE GENOMIC DNA]</scope>
    <source>
        <strain evidence="2 3">FP15055 ss-10</strain>
    </source>
</reference>
<proteinExistence type="predicted"/>
<gene>
    <name evidence="2" type="ORF">CYLTODRAFT_274751</name>
</gene>
<evidence type="ECO:0000313" key="2">
    <source>
        <dbReference type="EMBL" id="KIY60802.1"/>
    </source>
</evidence>
<feature type="compositionally biased region" description="Pro residues" evidence="1">
    <location>
        <begin position="251"/>
        <end position="273"/>
    </location>
</feature>
<dbReference type="EMBL" id="KN881244">
    <property type="protein sequence ID" value="KIY60802.1"/>
    <property type="molecule type" value="Genomic_DNA"/>
</dbReference>
<feature type="compositionally biased region" description="Low complexity" evidence="1">
    <location>
        <begin position="229"/>
        <end position="250"/>
    </location>
</feature>
<evidence type="ECO:0000256" key="1">
    <source>
        <dbReference type="SAM" id="MobiDB-lite"/>
    </source>
</evidence>